<feature type="compositionally biased region" description="Polar residues" evidence="2">
    <location>
        <begin position="865"/>
        <end position="882"/>
    </location>
</feature>
<dbReference type="InterPro" id="IPR027417">
    <property type="entry name" value="P-loop_NTPase"/>
</dbReference>
<feature type="region of interest" description="Disordered" evidence="2">
    <location>
        <begin position="1074"/>
        <end position="1105"/>
    </location>
</feature>
<dbReference type="OrthoDB" id="432234at2759"/>
<dbReference type="Proteomes" id="UP000005240">
    <property type="component" value="Unassembled WGS sequence"/>
</dbReference>
<dbReference type="AlphaFoldDB" id="A0A180GFL7"/>
<keyword evidence="1" id="KW-0233">DNA recombination</keyword>
<comment type="similarity">
    <text evidence="1">Belongs to the helicase family.</text>
</comment>
<comment type="cofactor">
    <cofactor evidence="1">
        <name>Mg(2+)</name>
        <dbReference type="ChEBI" id="CHEBI:18420"/>
    </cofactor>
</comment>
<dbReference type="GO" id="GO:0043139">
    <property type="term" value="F:5'-3' DNA helicase activity"/>
    <property type="evidence" value="ECO:0007669"/>
    <property type="project" value="UniProtKB-EC"/>
</dbReference>
<feature type="compositionally biased region" description="Polar residues" evidence="2">
    <location>
        <begin position="895"/>
        <end position="908"/>
    </location>
</feature>
<dbReference type="Pfam" id="PF05970">
    <property type="entry name" value="PIF1"/>
    <property type="match status" value="1"/>
</dbReference>
<feature type="region of interest" description="Disordered" evidence="2">
    <location>
        <begin position="668"/>
        <end position="710"/>
    </location>
</feature>
<keyword evidence="1" id="KW-0347">Helicase</keyword>
<dbReference type="Gene3D" id="3.40.50.300">
    <property type="entry name" value="P-loop containing nucleotide triphosphate hydrolases"/>
    <property type="match status" value="1"/>
</dbReference>
<dbReference type="EnsemblFungi" id="PTTG_11643-t43_1">
    <property type="protein sequence ID" value="PTTG_11643-t43_1-p1"/>
    <property type="gene ID" value="PTTG_11643"/>
</dbReference>
<keyword evidence="1" id="KW-0378">Hydrolase</keyword>
<dbReference type="InterPro" id="IPR009027">
    <property type="entry name" value="Ribosomal_bL9/RNase_H1_N"/>
</dbReference>
<dbReference type="GO" id="GO:0006310">
    <property type="term" value="P:DNA recombination"/>
    <property type="evidence" value="ECO:0007669"/>
    <property type="project" value="UniProtKB-KW"/>
</dbReference>
<dbReference type="Gene3D" id="3.40.970.10">
    <property type="entry name" value="Ribonuclease H1, N-terminal domain"/>
    <property type="match status" value="1"/>
</dbReference>
<dbReference type="CDD" id="cd18809">
    <property type="entry name" value="SF1_C_RecD"/>
    <property type="match status" value="1"/>
</dbReference>
<name>A0A180GFL7_PUCT1</name>
<reference evidence="5 6" key="3">
    <citation type="journal article" date="2017" name="G3 (Bethesda)">
        <title>Comparative analysis highlights variable genome content of wheat rusts and divergence of the mating loci.</title>
        <authorList>
            <person name="Cuomo C.A."/>
            <person name="Bakkeren G."/>
            <person name="Khalil H.B."/>
            <person name="Panwar V."/>
            <person name="Joly D."/>
            <person name="Linning R."/>
            <person name="Sakthikumar S."/>
            <person name="Song X."/>
            <person name="Adiconis X."/>
            <person name="Fan L."/>
            <person name="Goldberg J.M."/>
            <person name="Levin J.Z."/>
            <person name="Young S."/>
            <person name="Zeng Q."/>
            <person name="Anikster Y."/>
            <person name="Bruce M."/>
            <person name="Wang M."/>
            <person name="Yin C."/>
            <person name="McCallum B."/>
            <person name="Szabo L.J."/>
            <person name="Hulbert S."/>
            <person name="Chen X."/>
            <person name="Fellers J.P."/>
        </authorList>
    </citation>
    <scope>NUCLEOTIDE SEQUENCE</scope>
    <source>
        <strain evidence="5">isolate 1-1 / race 1 (BBBD)</strain>
        <strain evidence="6">Isolate 1-1 / race 1 (BBBD)</strain>
    </source>
</reference>
<dbReference type="InterPro" id="IPR051055">
    <property type="entry name" value="PIF1_helicase"/>
</dbReference>
<feature type="domain" description="AAA+ ATPase" evidence="3">
    <location>
        <begin position="167"/>
        <end position="317"/>
    </location>
</feature>
<evidence type="ECO:0000313" key="4">
    <source>
        <dbReference type="EMBL" id="OAV90743.1"/>
    </source>
</evidence>
<comment type="catalytic activity">
    <reaction evidence="1">
        <text>ATP + H2O = ADP + phosphate + H(+)</text>
        <dbReference type="Rhea" id="RHEA:13065"/>
        <dbReference type="ChEBI" id="CHEBI:15377"/>
        <dbReference type="ChEBI" id="CHEBI:15378"/>
        <dbReference type="ChEBI" id="CHEBI:30616"/>
        <dbReference type="ChEBI" id="CHEBI:43474"/>
        <dbReference type="ChEBI" id="CHEBI:456216"/>
        <dbReference type="EC" id="5.6.2.3"/>
    </reaction>
</comment>
<gene>
    <name evidence="4" type="ORF">PTTG_11643</name>
</gene>
<dbReference type="GO" id="GO:0016787">
    <property type="term" value="F:hydrolase activity"/>
    <property type="evidence" value="ECO:0007669"/>
    <property type="project" value="UniProtKB-KW"/>
</dbReference>
<dbReference type="STRING" id="630390.A0A180GFL7"/>
<sequence length="1192" mass="132948">MAVKQKHYAVRVGREGAKIYDNWKDTERAVRNFPYAQHKSFPSREQAQKYLDDHVPLKLSETQILKRVYDRAMDGDTSDALPPKKKIMLSPSEPPSVGSEPPPSFDDPRFTPGGNFFSPSPAPEPSSVVDNKPRISTRPARPHQHPVDPDFSGLSVDQARVFRTVIAGGSVFFTGSAGTGKSHLLKQMIRHIRNNTMRDVHVTASTGIAASLIKGTTLHSFAGLGLANEKVENLYYKIMKNEYARKRWNAVDVLIIDEVSMIDGDYFDKLNQLAKRVRDTTEPFGGIQLILTGDFFQLPPITRPGRDAKRVPYLFESESWDECVTQTIVLKHVFRQSDQVFVDLLNEIRMGTVSPRTSEIMASLTKPVKYEDDILPTELYPRKHDVTLANQEHLKSLRSPEVLFTAEDVRTSKCQISDSELSRHLDKVQDYKLVNGSVGVVTGFYADGGAEDAAHGEKAGPNRLTNTRPFNNNQSKEKLWPKVRFTTGQTVLLRPSEFEYENSQGEVIGSRLQVPLILAWALSIHKSQGQSLDRVKIDLQRAFEAGQVYVALSRATSLNRIQVLGFTASKQLSLNPAYVKCEAILHIAKICPQITSTDLRLSQVKALALEPIPEAPGRSRGACPAGSGSGTPPRLNLIPPHITKEQSLQVFFFSLESGLRNPYMSSNFNTNPYAGPPHASRDHDLPSIRSQPRDNSGSKLNKNFDRDAARYQPLPRISDSFSFTAPHPQFLPAPNESFDSVRWSPTPHQSILTGPNSSSETPAAPYRPFSRASHSSSYIASPHPRYLPAPNMTIDSFRQAPEPYQASLPSFPVPNDSPDSFSNPLCTQIRFHASPPPCEWSNQIRSTPAPSQAFSPAATLFTDSTDSIGRTPAPVQQISHVSSPLPDPTKLIRITRTSTQRDLASRESSPAAAPPVKRPRRKPAGPSSFKCAITFAIYCPEKKPKKKEPVWVCFRQPRSGCLVHFNPAEISWSTFQTIVKDAASVKYKHMGHKIEEGTNSTPWTINWSAYILRDDEWPKSSPTDMHEEAAFSAWMEYIVASGRNQGGIQIMMENPQEEATRARKEDLLTKNVLKAQSRLSTTSQSQRRGHRLDSDVDEENSSSDEYEDLEIYANQIYEKYAIIQHYDPLLPSYPHPADPERYIILSSANVDVWAKALAKRTPGVTLESPPSSIKYETHSLASPRKQFSGLTL</sequence>
<dbReference type="EC" id="5.6.2.3" evidence="1"/>
<dbReference type="Pfam" id="PF01693">
    <property type="entry name" value="Cauli_VI"/>
    <property type="match status" value="1"/>
</dbReference>
<feature type="compositionally biased region" description="Low complexity" evidence="2">
    <location>
        <begin position="770"/>
        <end position="784"/>
    </location>
</feature>
<reference evidence="4" key="1">
    <citation type="submission" date="2009-11" db="EMBL/GenBank/DDBJ databases">
        <authorList>
            <consortium name="The Broad Institute Genome Sequencing Platform"/>
            <person name="Ward D."/>
            <person name="Feldgarden M."/>
            <person name="Earl A."/>
            <person name="Young S.K."/>
            <person name="Zeng Q."/>
            <person name="Koehrsen M."/>
            <person name="Alvarado L."/>
            <person name="Berlin A."/>
            <person name="Bochicchio J."/>
            <person name="Borenstein D."/>
            <person name="Chapman S.B."/>
            <person name="Chen Z."/>
            <person name="Engels R."/>
            <person name="Freedman E."/>
            <person name="Gellesch M."/>
            <person name="Goldberg J."/>
            <person name="Griggs A."/>
            <person name="Gujja S."/>
            <person name="Heilman E."/>
            <person name="Heiman D."/>
            <person name="Hepburn T."/>
            <person name="Howarth C."/>
            <person name="Jen D."/>
            <person name="Larson L."/>
            <person name="Lewis B."/>
            <person name="Mehta T."/>
            <person name="Park D."/>
            <person name="Pearson M."/>
            <person name="Roberts A."/>
            <person name="Saif S."/>
            <person name="Shea T."/>
            <person name="Shenoy N."/>
            <person name="Sisk P."/>
            <person name="Stolte C."/>
            <person name="Sykes S."/>
            <person name="Thomson T."/>
            <person name="Walk T."/>
            <person name="White J."/>
            <person name="Yandava C."/>
            <person name="Izard J."/>
            <person name="Baranova O.V."/>
            <person name="Blanton J.M."/>
            <person name="Tanner A.C."/>
            <person name="Dewhirst F.E."/>
            <person name="Haas B."/>
            <person name="Nusbaum C."/>
            <person name="Birren B."/>
        </authorList>
    </citation>
    <scope>NUCLEOTIDE SEQUENCE [LARGE SCALE GENOMIC DNA]</scope>
    <source>
        <strain evidence="4">1-1 BBBD Race 1</strain>
    </source>
</reference>
<dbReference type="GO" id="GO:0000723">
    <property type="term" value="P:telomere maintenance"/>
    <property type="evidence" value="ECO:0007669"/>
    <property type="project" value="InterPro"/>
</dbReference>
<feature type="region of interest" description="Disordered" evidence="2">
    <location>
        <begin position="865"/>
        <end position="926"/>
    </location>
</feature>
<keyword evidence="1" id="KW-0547">Nucleotide-binding</keyword>
<evidence type="ECO:0000256" key="1">
    <source>
        <dbReference type="RuleBase" id="RU363044"/>
    </source>
</evidence>
<feature type="compositionally biased region" description="Polar residues" evidence="2">
    <location>
        <begin position="746"/>
        <end position="761"/>
    </location>
</feature>
<dbReference type="GO" id="GO:0005524">
    <property type="term" value="F:ATP binding"/>
    <property type="evidence" value="ECO:0007669"/>
    <property type="project" value="UniProtKB-KW"/>
</dbReference>
<dbReference type="CDD" id="cd18037">
    <property type="entry name" value="DEXSc_Pif1_like"/>
    <property type="match status" value="1"/>
</dbReference>
<evidence type="ECO:0000259" key="3">
    <source>
        <dbReference type="SMART" id="SM00382"/>
    </source>
</evidence>
<organism evidence="4">
    <name type="scientific">Puccinia triticina (isolate 1-1 / race 1 (BBBD))</name>
    <name type="common">Brown leaf rust fungus</name>
    <dbReference type="NCBI Taxonomy" id="630390"/>
    <lineage>
        <taxon>Eukaryota</taxon>
        <taxon>Fungi</taxon>
        <taxon>Dikarya</taxon>
        <taxon>Basidiomycota</taxon>
        <taxon>Pucciniomycotina</taxon>
        <taxon>Pucciniomycetes</taxon>
        <taxon>Pucciniales</taxon>
        <taxon>Pucciniaceae</taxon>
        <taxon>Puccinia</taxon>
    </lineage>
</organism>
<feature type="compositionally biased region" description="Low complexity" evidence="2">
    <location>
        <begin position="1076"/>
        <end position="1086"/>
    </location>
</feature>
<feature type="region of interest" description="Disordered" evidence="2">
    <location>
        <begin position="74"/>
        <end position="152"/>
    </location>
</feature>
<dbReference type="VEuPathDB" id="FungiDB:PTTG_11643"/>
<keyword evidence="1" id="KW-0227">DNA damage</keyword>
<evidence type="ECO:0000256" key="2">
    <source>
        <dbReference type="SAM" id="MobiDB-lite"/>
    </source>
</evidence>
<reference evidence="4" key="2">
    <citation type="submission" date="2016-05" db="EMBL/GenBank/DDBJ databases">
        <title>Comparative analysis highlights variable genome content of wheat rusts and divergence of the mating loci.</title>
        <authorList>
            <person name="Cuomo C.A."/>
            <person name="Bakkeren G."/>
            <person name="Szabo L."/>
            <person name="Khalil H."/>
            <person name="Joly D."/>
            <person name="Goldberg J."/>
            <person name="Young S."/>
            <person name="Zeng Q."/>
            <person name="Fellers J."/>
        </authorList>
    </citation>
    <scope>NUCLEOTIDE SEQUENCE [LARGE SCALE GENOMIC DNA]</scope>
    <source>
        <strain evidence="4">1-1 BBBD Race 1</strain>
    </source>
</reference>
<keyword evidence="6" id="KW-1185">Reference proteome</keyword>
<dbReference type="InterPro" id="IPR010285">
    <property type="entry name" value="DNA_helicase_pif1-like_DEAD"/>
</dbReference>
<dbReference type="InterPro" id="IPR003593">
    <property type="entry name" value="AAA+_ATPase"/>
</dbReference>
<dbReference type="GO" id="GO:0006281">
    <property type="term" value="P:DNA repair"/>
    <property type="evidence" value="ECO:0007669"/>
    <property type="project" value="UniProtKB-KW"/>
</dbReference>
<dbReference type="PANTHER" id="PTHR47642">
    <property type="entry name" value="ATP-DEPENDENT DNA HELICASE"/>
    <property type="match status" value="1"/>
</dbReference>
<dbReference type="SUPFAM" id="SSF55658">
    <property type="entry name" value="L9 N-domain-like"/>
    <property type="match status" value="1"/>
</dbReference>
<dbReference type="SUPFAM" id="SSF52540">
    <property type="entry name" value="P-loop containing nucleoside triphosphate hydrolases"/>
    <property type="match status" value="2"/>
</dbReference>
<dbReference type="SMART" id="SM00382">
    <property type="entry name" value="AAA"/>
    <property type="match status" value="1"/>
</dbReference>
<accession>A0A180GFL7</accession>
<feature type="region of interest" description="Disordered" evidence="2">
    <location>
        <begin position="452"/>
        <end position="473"/>
    </location>
</feature>
<dbReference type="InterPro" id="IPR011320">
    <property type="entry name" value="RNase_H1_N"/>
</dbReference>
<dbReference type="PANTHER" id="PTHR47642:SF5">
    <property type="entry name" value="ATP-DEPENDENT DNA HELICASE"/>
    <property type="match status" value="1"/>
</dbReference>
<feature type="compositionally biased region" description="Acidic residues" evidence="2">
    <location>
        <begin position="1095"/>
        <end position="1105"/>
    </location>
</feature>
<feature type="compositionally biased region" description="Polar residues" evidence="2">
    <location>
        <begin position="463"/>
        <end position="473"/>
    </location>
</feature>
<feature type="compositionally biased region" description="Polar residues" evidence="2">
    <location>
        <begin position="688"/>
        <end position="701"/>
    </location>
</feature>
<proteinExistence type="inferred from homology"/>
<protein>
    <recommendedName>
        <fullName evidence="1">ATP-dependent DNA helicase</fullName>
        <ecNumber evidence="1">5.6.2.3</ecNumber>
    </recommendedName>
</protein>
<keyword evidence="1" id="KW-0234">DNA repair</keyword>
<reference evidence="5" key="4">
    <citation type="submission" date="2025-05" db="UniProtKB">
        <authorList>
            <consortium name="EnsemblFungi"/>
        </authorList>
    </citation>
    <scope>IDENTIFICATION</scope>
    <source>
        <strain evidence="5">isolate 1-1 / race 1 (BBBD)</strain>
    </source>
</reference>
<keyword evidence="1" id="KW-0067">ATP-binding</keyword>
<dbReference type="EMBL" id="ADAS02000095">
    <property type="protein sequence ID" value="OAV90743.1"/>
    <property type="molecule type" value="Genomic_DNA"/>
</dbReference>
<dbReference type="InterPro" id="IPR037056">
    <property type="entry name" value="RNase_H1_N_sf"/>
</dbReference>
<evidence type="ECO:0000313" key="6">
    <source>
        <dbReference type="Proteomes" id="UP000005240"/>
    </source>
</evidence>
<evidence type="ECO:0000313" key="5">
    <source>
        <dbReference type="EnsemblFungi" id="PTTG_11643-t43_1-p1"/>
    </source>
</evidence>
<feature type="region of interest" description="Disordered" evidence="2">
    <location>
        <begin position="734"/>
        <end position="785"/>
    </location>
</feature>